<gene>
    <name evidence="3" type="ORF">DERF_003187</name>
</gene>
<dbReference type="InterPro" id="IPR028241">
    <property type="entry name" value="RAVE2/Rogdi"/>
</dbReference>
<comment type="caution">
    <text evidence="3">The sequence shown here is derived from an EMBL/GenBank/DDBJ whole genome shotgun (WGS) entry which is preliminary data.</text>
</comment>
<dbReference type="PANTHER" id="PTHR13618">
    <property type="entry name" value="LEUCINE ZIPPER CONTAINING TRANSCRIPTION FACTOR LZF1"/>
    <property type="match status" value="1"/>
</dbReference>
<dbReference type="Gene3D" id="3.30.40.10">
    <property type="entry name" value="Zinc/RING finger domain, C3HC4 (zinc finger)"/>
    <property type="match status" value="1"/>
</dbReference>
<proteinExistence type="inferred from homology"/>
<dbReference type="AlphaFoldDB" id="A0A922IF37"/>
<reference evidence="3" key="2">
    <citation type="journal article" date="2022" name="Res Sq">
        <title>Comparative Genomics Reveals Insights into the Divergent Evolution of Astigmatic Mites and Household Pest Adaptations.</title>
        <authorList>
            <person name="Xiong Q."/>
            <person name="Wan A.T.-Y."/>
            <person name="Liu X.-Y."/>
            <person name="Fung C.S.-H."/>
            <person name="Xiao X."/>
            <person name="Malainual N."/>
            <person name="Hou J."/>
            <person name="Wang L."/>
            <person name="Wang M."/>
            <person name="Yang K."/>
            <person name="Cui Y."/>
            <person name="Leung E."/>
            <person name="Nong W."/>
            <person name="Shin S.-K."/>
            <person name="Au S."/>
            <person name="Jeong K.Y."/>
            <person name="Chew F.T."/>
            <person name="Hui J."/>
            <person name="Leung T.F."/>
            <person name="Tungtrongchitr A."/>
            <person name="Zhong N."/>
            <person name="Liu Z."/>
            <person name="Tsui S."/>
        </authorList>
    </citation>
    <scope>NUCLEOTIDE SEQUENCE</scope>
    <source>
        <strain evidence="3">Derf</strain>
        <tissue evidence="3">Whole organism</tissue>
    </source>
</reference>
<sequence>MASLISDEIMTLNDEFKWLLQEVNWIIKQIHNIIVECSRRFPVPIDGVETMVKTEKYILASMNNAMNDQIKVSCTLCADNITHADINIRLHKHPQVNHRTIVQNDCQWKLHQILDASNHLRSALNILDMPPLRFNDNIKKFDFKTAEEVIELINNIMVCLDRGRKSLVVPKKRSIEELQRSSNMKSLQPPLPNDLAISFYIQANKLICAVYHMYKDGSGQKKFDISQAEISIPWLNEALVLFANGLQCCQQLKDKVLVFTQYKDMQNSNLVALFILFSNEESPMAVNFSNDNLVKITCDQVSNDGHCIENLISNNPDISRNGFLVEYYIRPPVTIIIDFIKYSFDLLYLELGLRLRVHKSNGIEIYTKRYSDYVLVGRYRDQIPDILTVVNEGYRLSKLLPSHDKIYSNVHYVSGNKWKNCCELKSIKIRIFSSENSSVPCLGFLNLYGKPFGLKKSNLAEFLATIPRFDNQPKLENENKRRLDPSELEQFAPLEFMDSITNEIMRTPYLLPSNKNIDKTTLDRYLDGKTLEESKDPFTNISFNDTYKPQINHELKSRIDLFINTDGQSEIERRQNLRNRLLNNS</sequence>
<organism evidence="3 4">
    <name type="scientific">Dermatophagoides farinae</name>
    <name type="common">American house dust mite</name>
    <dbReference type="NCBI Taxonomy" id="6954"/>
    <lineage>
        <taxon>Eukaryota</taxon>
        <taxon>Metazoa</taxon>
        <taxon>Ecdysozoa</taxon>
        <taxon>Arthropoda</taxon>
        <taxon>Chelicerata</taxon>
        <taxon>Arachnida</taxon>
        <taxon>Acari</taxon>
        <taxon>Acariformes</taxon>
        <taxon>Sarcoptiformes</taxon>
        <taxon>Astigmata</taxon>
        <taxon>Psoroptidia</taxon>
        <taxon>Analgoidea</taxon>
        <taxon>Pyroglyphidae</taxon>
        <taxon>Dermatophagoidinae</taxon>
        <taxon>Dermatophagoides</taxon>
    </lineage>
</organism>
<dbReference type="SMART" id="SM00504">
    <property type="entry name" value="Ubox"/>
    <property type="match status" value="1"/>
</dbReference>
<dbReference type="Pfam" id="PF04564">
    <property type="entry name" value="U-box"/>
    <property type="match status" value="1"/>
</dbReference>
<dbReference type="InterPro" id="IPR013083">
    <property type="entry name" value="Znf_RING/FYVE/PHD"/>
</dbReference>
<keyword evidence="4" id="KW-1185">Reference proteome</keyword>
<feature type="domain" description="U-box" evidence="2">
    <location>
        <begin position="495"/>
        <end position="562"/>
    </location>
</feature>
<dbReference type="GO" id="GO:0004842">
    <property type="term" value="F:ubiquitin-protein transferase activity"/>
    <property type="evidence" value="ECO:0007669"/>
    <property type="project" value="InterPro"/>
</dbReference>
<evidence type="ECO:0000259" key="2">
    <source>
        <dbReference type="SMART" id="SM00504"/>
    </source>
</evidence>
<evidence type="ECO:0000313" key="3">
    <source>
        <dbReference type="EMBL" id="KAH9529296.1"/>
    </source>
</evidence>
<dbReference type="GO" id="GO:0043291">
    <property type="term" value="C:RAVE complex"/>
    <property type="evidence" value="ECO:0007669"/>
    <property type="project" value="TreeGrafter"/>
</dbReference>
<dbReference type="SUPFAM" id="SSF57850">
    <property type="entry name" value="RING/U-box"/>
    <property type="match status" value="1"/>
</dbReference>
<dbReference type="EMBL" id="ASGP02000001">
    <property type="protein sequence ID" value="KAH9529296.1"/>
    <property type="molecule type" value="Genomic_DNA"/>
</dbReference>
<evidence type="ECO:0000256" key="1">
    <source>
        <dbReference type="ARBA" id="ARBA00005535"/>
    </source>
</evidence>
<accession>A0A922IF37</accession>
<dbReference type="GO" id="GO:0016567">
    <property type="term" value="P:protein ubiquitination"/>
    <property type="evidence" value="ECO:0007669"/>
    <property type="project" value="InterPro"/>
</dbReference>
<evidence type="ECO:0000313" key="4">
    <source>
        <dbReference type="Proteomes" id="UP000790347"/>
    </source>
</evidence>
<dbReference type="Pfam" id="PF19318">
    <property type="entry name" value="DUF5918"/>
    <property type="match status" value="1"/>
</dbReference>
<comment type="similarity">
    <text evidence="1">Belongs to the rogdi family.</text>
</comment>
<dbReference type="InterPro" id="IPR045696">
    <property type="entry name" value="Ubox5_N"/>
</dbReference>
<protein>
    <recommendedName>
        <fullName evidence="2">U-box domain-containing protein</fullName>
    </recommendedName>
</protein>
<name>A0A922IF37_DERFA</name>
<dbReference type="Pfam" id="PF10259">
    <property type="entry name" value="Rogdi_lz"/>
    <property type="match status" value="1"/>
</dbReference>
<dbReference type="Proteomes" id="UP000790347">
    <property type="component" value="Unassembled WGS sequence"/>
</dbReference>
<dbReference type="InterPro" id="IPR003613">
    <property type="entry name" value="Ubox_domain"/>
</dbReference>
<dbReference type="PANTHER" id="PTHR13618:SF1">
    <property type="entry name" value="PROTEIN ROGDI HOMOLOG"/>
    <property type="match status" value="1"/>
</dbReference>
<reference evidence="3" key="1">
    <citation type="submission" date="2013-05" db="EMBL/GenBank/DDBJ databases">
        <authorList>
            <person name="Yim A.K.Y."/>
            <person name="Chan T.F."/>
            <person name="Ji K.M."/>
            <person name="Liu X.Y."/>
            <person name="Zhou J.W."/>
            <person name="Li R.Q."/>
            <person name="Yang K.Y."/>
            <person name="Li J."/>
            <person name="Li M."/>
            <person name="Law P.T.W."/>
            <person name="Wu Y.L."/>
            <person name="Cai Z.L."/>
            <person name="Qin H."/>
            <person name="Bao Y."/>
            <person name="Leung R.K.K."/>
            <person name="Ng P.K.S."/>
            <person name="Zou J."/>
            <person name="Zhong X.J."/>
            <person name="Ran P.X."/>
            <person name="Zhong N.S."/>
            <person name="Liu Z.G."/>
            <person name="Tsui S.K.W."/>
        </authorList>
    </citation>
    <scope>NUCLEOTIDE SEQUENCE</scope>
    <source>
        <strain evidence="3">Derf</strain>
        <tissue evidence="3">Whole organism</tissue>
    </source>
</reference>